<gene>
    <name evidence="7" type="ORF">EUA07_16890</name>
</gene>
<sequence>MPVDLRLRLHRLVVPFSLGVGAVALGGFAILPFTDLLPGRAAAALLVLGLIVGLLTLSARDACSVLTWLLVLLFLVPQPFVLVGPLKSVGSPAGLVALGALAIWAASRVLGLIEAPELHPVRWALLGFSVAALASYGAGLTRDLTTGEAASMDRVVFQHLAFLGVGLLAVDGLGSRERITTLLQRLVLLGGVAAFIGILEFVFSGFDFRSLMLLPGLTTSAELDSYSRSGFDRIAAGASHPIEFSVVTAALVPPAMHFVIHAQSGRWKYWLALIALLAAVPMSISRSGFLTLAVGVVFYAAVLTNRGRFNVLVLGVIGLGVFRAMVPGLLGTVRSLFRDADTDPSISGRTEDYAAIPSLMQDHWWIGRGTGTFVPDVYFFLDNQYLATLLQGGLVGLVAFVSLHVVGLGVARGVRRRGTDAALRSEGQALAATIAAVGVASLFYDAFSFRQSAFLLMLVVGCAGALWSIVRDLPKVHDDHIREQEPDLEPERNHAPV</sequence>
<dbReference type="Pfam" id="PF04932">
    <property type="entry name" value="Wzy_C"/>
    <property type="match status" value="1"/>
</dbReference>
<dbReference type="GO" id="GO:0016874">
    <property type="term" value="F:ligase activity"/>
    <property type="evidence" value="ECO:0007669"/>
    <property type="project" value="UniProtKB-KW"/>
</dbReference>
<dbReference type="GO" id="GO:0016020">
    <property type="term" value="C:membrane"/>
    <property type="evidence" value="ECO:0007669"/>
    <property type="project" value="UniProtKB-SubCell"/>
</dbReference>
<evidence type="ECO:0000259" key="6">
    <source>
        <dbReference type="Pfam" id="PF04932"/>
    </source>
</evidence>
<dbReference type="Proteomes" id="UP000293291">
    <property type="component" value="Unassembled WGS sequence"/>
</dbReference>
<dbReference type="OrthoDB" id="5243524at2"/>
<feature type="transmembrane region" description="Helical" evidence="5">
    <location>
        <begin position="156"/>
        <end position="174"/>
    </location>
</feature>
<name>A0A4V1RM54_9ACTN</name>
<evidence type="ECO:0000256" key="1">
    <source>
        <dbReference type="ARBA" id="ARBA00004141"/>
    </source>
</evidence>
<feature type="transmembrane region" description="Helical" evidence="5">
    <location>
        <begin position="385"/>
        <end position="408"/>
    </location>
</feature>
<organism evidence="7 8">
    <name type="scientific">Nocardioides ganghwensis</name>
    <dbReference type="NCBI Taxonomy" id="252230"/>
    <lineage>
        <taxon>Bacteria</taxon>
        <taxon>Bacillati</taxon>
        <taxon>Actinomycetota</taxon>
        <taxon>Actinomycetes</taxon>
        <taxon>Propionibacteriales</taxon>
        <taxon>Nocardioidaceae</taxon>
        <taxon>Nocardioides</taxon>
    </lineage>
</organism>
<keyword evidence="3 5" id="KW-1133">Transmembrane helix</keyword>
<comment type="caution">
    <text evidence="7">The sequence shown here is derived from an EMBL/GenBank/DDBJ whole genome shotgun (WGS) entry which is preliminary data.</text>
</comment>
<feature type="domain" description="O-antigen ligase-related" evidence="6">
    <location>
        <begin position="271"/>
        <end position="401"/>
    </location>
</feature>
<comment type="subcellular location">
    <subcellularLocation>
        <location evidence="1">Membrane</location>
        <topology evidence="1">Multi-pass membrane protein</topology>
    </subcellularLocation>
</comment>
<feature type="transmembrane region" description="Helical" evidence="5">
    <location>
        <begin position="39"/>
        <end position="58"/>
    </location>
</feature>
<keyword evidence="7" id="KW-0436">Ligase</keyword>
<protein>
    <submittedName>
        <fullName evidence="7">O-antigen ligase domain-containing protein</fullName>
    </submittedName>
</protein>
<accession>A0A4V1RM54</accession>
<feature type="transmembrane region" description="Helical" evidence="5">
    <location>
        <begin position="186"/>
        <end position="206"/>
    </location>
</feature>
<feature type="transmembrane region" description="Helical" evidence="5">
    <location>
        <begin position="65"/>
        <end position="86"/>
    </location>
</feature>
<evidence type="ECO:0000256" key="3">
    <source>
        <dbReference type="ARBA" id="ARBA00022989"/>
    </source>
</evidence>
<dbReference type="InterPro" id="IPR051533">
    <property type="entry name" value="WaaL-like"/>
</dbReference>
<dbReference type="PANTHER" id="PTHR37422">
    <property type="entry name" value="TEICHURONIC ACID BIOSYNTHESIS PROTEIN TUAE"/>
    <property type="match status" value="1"/>
</dbReference>
<evidence type="ECO:0000256" key="5">
    <source>
        <dbReference type="SAM" id="Phobius"/>
    </source>
</evidence>
<feature type="transmembrane region" description="Helical" evidence="5">
    <location>
        <begin position="12"/>
        <end position="33"/>
    </location>
</feature>
<dbReference type="AlphaFoldDB" id="A0A4V1RM54"/>
<feature type="transmembrane region" description="Helical" evidence="5">
    <location>
        <begin position="92"/>
        <end position="111"/>
    </location>
</feature>
<keyword evidence="2 5" id="KW-0812">Transmembrane</keyword>
<feature type="transmembrane region" description="Helical" evidence="5">
    <location>
        <begin position="453"/>
        <end position="470"/>
    </location>
</feature>
<feature type="transmembrane region" description="Helical" evidence="5">
    <location>
        <begin position="309"/>
        <end position="330"/>
    </location>
</feature>
<proteinExistence type="predicted"/>
<feature type="transmembrane region" description="Helical" evidence="5">
    <location>
        <begin position="429"/>
        <end position="447"/>
    </location>
</feature>
<evidence type="ECO:0000256" key="4">
    <source>
        <dbReference type="ARBA" id="ARBA00023136"/>
    </source>
</evidence>
<evidence type="ECO:0000313" key="7">
    <source>
        <dbReference type="EMBL" id="RYB99144.1"/>
    </source>
</evidence>
<reference evidence="7 8" key="1">
    <citation type="submission" date="2019-01" db="EMBL/GenBank/DDBJ databases">
        <title>Novel species of Nocardioides.</title>
        <authorList>
            <person name="Liu Q."/>
            <person name="Xin Y.-H."/>
        </authorList>
    </citation>
    <scope>NUCLEOTIDE SEQUENCE [LARGE SCALE GENOMIC DNA]</scope>
    <source>
        <strain evidence="7 8">CGMCC 4.6875</strain>
    </source>
</reference>
<feature type="transmembrane region" description="Helical" evidence="5">
    <location>
        <begin position="123"/>
        <end position="141"/>
    </location>
</feature>
<evidence type="ECO:0000313" key="8">
    <source>
        <dbReference type="Proteomes" id="UP000293291"/>
    </source>
</evidence>
<dbReference type="InterPro" id="IPR007016">
    <property type="entry name" value="O-antigen_ligase-rel_domated"/>
</dbReference>
<keyword evidence="4 5" id="KW-0472">Membrane</keyword>
<dbReference type="PANTHER" id="PTHR37422:SF23">
    <property type="entry name" value="TEICHURONIC ACID BIOSYNTHESIS PROTEIN TUAE"/>
    <property type="match status" value="1"/>
</dbReference>
<evidence type="ECO:0000256" key="2">
    <source>
        <dbReference type="ARBA" id="ARBA00022692"/>
    </source>
</evidence>
<dbReference type="EMBL" id="SDWU01000020">
    <property type="protein sequence ID" value="RYB99144.1"/>
    <property type="molecule type" value="Genomic_DNA"/>
</dbReference>
<feature type="transmembrane region" description="Helical" evidence="5">
    <location>
        <begin position="269"/>
        <end position="302"/>
    </location>
</feature>
<keyword evidence="8" id="KW-1185">Reference proteome</keyword>